<keyword evidence="4 7" id="KW-0472">Membrane</keyword>
<dbReference type="RefSeq" id="WP_011770784.1">
    <property type="nucleotide sequence ID" value="NC_008709.1"/>
</dbReference>
<evidence type="ECO:0000256" key="4">
    <source>
        <dbReference type="ARBA" id="ARBA00023136"/>
    </source>
</evidence>
<keyword evidence="5" id="KW-0143">Chaperone</keyword>
<dbReference type="OrthoDB" id="9811070at2"/>
<feature type="transmembrane region" description="Helical" evidence="7">
    <location>
        <begin position="32"/>
        <end position="48"/>
    </location>
</feature>
<dbReference type="eggNOG" id="COG2214">
    <property type="taxonomic scope" value="Bacteria"/>
</dbReference>
<evidence type="ECO:0000256" key="3">
    <source>
        <dbReference type="ARBA" id="ARBA00022989"/>
    </source>
</evidence>
<organism evidence="9 10">
    <name type="scientific">Psychromonas ingrahamii (strain DSM 17664 / CCUG 51855 / 37)</name>
    <dbReference type="NCBI Taxonomy" id="357804"/>
    <lineage>
        <taxon>Bacteria</taxon>
        <taxon>Pseudomonadati</taxon>
        <taxon>Pseudomonadota</taxon>
        <taxon>Gammaproteobacteria</taxon>
        <taxon>Alteromonadales</taxon>
        <taxon>Psychromonadaceae</taxon>
        <taxon>Psychromonas</taxon>
    </lineage>
</organism>
<feature type="transmembrane region" description="Helical" evidence="7">
    <location>
        <begin position="6"/>
        <end position="23"/>
    </location>
</feature>
<keyword evidence="10" id="KW-1185">Reference proteome</keyword>
<dbReference type="SMART" id="SM00271">
    <property type="entry name" value="DnaJ"/>
    <property type="match status" value="1"/>
</dbReference>
<keyword evidence="9" id="KW-0346">Stress response</keyword>
<dbReference type="CDD" id="cd06257">
    <property type="entry name" value="DnaJ"/>
    <property type="match status" value="1"/>
</dbReference>
<evidence type="ECO:0000256" key="1">
    <source>
        <dbReference type="ARBA" id="ARBA00004167"/>
    </source>
</evidence>
<sequence>MLVFIALIAVIIIGYITVGYIRTLKREQRKKVGAKAGVLAFIATLILLTVTGKLYILAALGTGLVVFAKRLLPFLRYFPFFKGLYQKAKTKQSSGSSKHSTVETSLLKMTFDHESGEVDGELLDTVSKGKYLSEFDLPDLISLYILAGKEYPDAIEILAAYLDRKYGADWREAANAGNGYQESGQKSRGSDSSKMTVIEAYAVLGLDNNATEEDIIKAHRKLMLKLHPDKGGSNYLAAKINQAKDLLVSSKEK</sequence>
<proteinExistence type="inferred from homology"/>
<dbReference type="PRINTS" id="PR00625">
    <property type="entry name" value="JDOMAIN"/>
</dbReference>
<gene>
    <name evidence="9" type="ordered locus">Ping_2499</name>
</gene>
<evidence type="ECO:0000256" key="7">
    <source>
        <dbReference type="SAM" id="Phobius"/>
    </source>
</evidence>
<evidence type="ECO:0000256" key="2">
    <source>
        <dbReference type="ARBA" id="ARBA00022692"/>
    </source>
</evidence>
<comment type="subcellular location">
    <subcellularLocation>
        <location evidence="1">Membrane</location>
        <topology evidence="1">Single-pass membrane protein</topology>
    </subcellularLocation>
</comment>
<dbReference type="Pfam" id="PF00226">
    <property type="entry name" value="DnaJ"/>
    <property type="match status" value="1"/>
</dbReference>
<evidence type="ECO:0000313" key="9">
    <source>
        <dbReference type="EMBL" id="ABM04224.1"/>
    </source>
</evidence>
<dbReference type="STRING" id="357804.Ping_2499"/>
<feature type="domain" description="J" evidence="8">
    <location>
        <begin position="199"/>
        <end position="253"/>
    </location>
</feature>
<dbReference type="AlphaFoldDB" id="A1SXK9"/>
<dbReference type="KEGG" id="pin:Ping_2499"/>
<dbReference type="Gene3D" id="1.10.287.110">
    <property type="entry name" value="DnaJ domain"/>
    <property type="match status" value="1"/>
</dbReference>
<dbReference type="EMBL" id="CP000510">
    <property type="protein sequence ID" value="ABM04224.1"/>
    <property type="molecule type" value="Genomic_DNA"/>
</dbReference>
<accession>A1SXK9</accession>
<dbReference type="InterPro" id="IPR001623">
    <property type="entry name" value="DnaJ_domain"/>
</dbReference>
<dbReference type="GO" id="GO:0016020">
    <property type="term" value="C:membrane"/>
    <property type="evidence" value="ECO:0007669"/>
    <property type="project" value="UniProtKB-SubCell"/>
</dbReference>
<dbReference type="HOGENOM" id="CLU_017633_13_1_6"/>
<evidence type="ECO:0000256" key="5">
    <source>
        <dbReference type="ARBA" id="ARBA00023186"/>
    </source>
</evidence>
<comment type="similarity">
    <text evidence="6">Belongs to the TIM14 family.</text>
</comment>
<dbReference type="Proteomes" id="UP000000639">
    <property type="component" value="Chromosome"/>
</dbReference>
<evidence type="ECO:0000256" key="6">
    <source>
        <dbReference type="ARBA" id="ARBA00038105"/>
    </source>
</evidence>
<dbReference type="PROSITE" id="PS50076">
    <property type="entry name" value="DNAJ_2"/>
    <property type="match status" value="1"/>
</dbReference>
<dbReference type="PANTHER" id="PTHR12763:SF28">
    <property type="entry name" value="GEO10507P1-RELATED"/>
    <property type="match status" value="1"/>
</dbReference>
<evidence type="ECO:0000259" key="8">
    <source>
        <dbReference type="PROSITE" id="PS50076"/>
    </source>
</evidence>
<protein>
    <submittedName>
        <fullName evidence="9">Heat shock protein DnaJ domain protein</fullName>
    </submittedName>
</protein>
<dbReference type="SUPFAM" id="SSF46565">
    <property type="entry name" value="Chaperone J-domain"/>
    <property type="match status" value="1"/>
</dbReference>
<keyword evidence="2 7" id="KW-0812">Transmembrane</keyword>
<name>A1SXK9_PSYIN</name>
<dbReference type="PANTHER" id="PTHR12763">
    <property type="match status" value="1"/>
</dbReference>
<dbReference type="InterPro" id="IPR036869">
    <property type="entry name" value="J_dom_sf"/>
</dbReference>
<evidence type="ECO:0000313" key="10">
    <source>
        <dbReference type="Proteomes" id="UP000000639"/>
    </source>
</evidence>
<dbReference type="FunFam" id="1.10.287.110:FF:000001">
    <property type="entry name" value="Import inner membrane translocase subunit tim14"/>
    <property type="match status" value="1"/>
</dbReference>
<keyword evidence="3 7" id="KW-1133">Transmembrane helix</keyword>
<reference evidence="9 10" key="1">
    <citation type="submission" date="2007-01" db="EMBL/GenBank/DDBJ databases">
        <title>Complete sequence of Psychromonas ingrahamii 37.</title>
        <authorList>
            <consortium name="US DOE Joint Genome Institute"/>
            <person name="Copeland A."/>
            <person name="Lucas S."/>
            <person name="Lapidus A."/>
            <person name="Barry K."/>
            <person name="Detter J.C."/>
            <person name="Glavina del Rio T."/>
            <person name="Hammon N."/>
            <person name="Israni S."/>
            <person name="Dalin E."/>
            <person name="Tice H."/>
            <person name="Pitluck S."/>
            <person name="Thompson L.S."/>
            <person name="Brettin T."/>
            <person name="Bruce D."/>
            <person name="Han C."/>
            <person name="Tapia R."/>
            <person name="Schmutz J."/>
            <person name="Larimer F."/>
            <person name="Land M."/>
            <person name="Hauser L."/>
            <person name="Kyrpides N."/>
            <person name="Ivanova N."/>
            <person name="Staley J."/>
            <person name="Richardson P."/>
        </authorList>
    </citation>
    <scope>NUCLEOTIDE SEQUENCE [LARGE SCALE GENOMIC DNA]</scope>
    <source>
        <strain evidence="9 10">37</strain>
    </source>
</reference>